<dbReference type="Gene3D" id="2.60.120.200">
    <property type="match status" value="1"/>
</dbReference>
<dbReference type="AlphaFoldDB" id="X0U147"/>
<evidence type="ECO:0000313" key="1">
    <source>
        <dbReference type="EMBL" id="GAF99488.1"/>
    </source>
</evidence>
<sequence length="267" mass="28795">MTINYWGACVDPAGDDYTVAGEAMTCRLTRKVNSSSTFYLEVDNKDAAKIDTYTNGDKIDFHVGIEPLYQWGSLSALSFTTNDDISVNHHASLDFGSATDFTVAFRFKVAAFGSGTYELVSKSDGSAPDWRIRMDSDGALDAELDDGVNSVTVTSASGLDDNKWRTAIVTLDRDGNGQWYIGNVASGDATAISTVGDIDDGQKLYIGSLNHATNFATAKLDEICVWSEVISSDDRAAYESGSPDTTNLQAYWDFDEGYGSTATDEST</sequence>
<dbReference type="EMBL" id="BARS01011235">
    <property type="protein sequence ID" value="GAF99488.1"/>
    <property type="molecule type" value="Genomic_DNA"/>
</dbReference>
<accession>X0U147</accession>
<dbReference type="Pfam" id="PF13385">
    <property type="entry name" value="Laminin_G_3"/>
    <property type="match status" value="1"/>
</dbReference>
<comment type="caution">
    <text evidence="1">The sequence shown here is derived from an EMBL/GenBank/DDBJ whole genome shotgun (WGS) entry which is preliminary data.</text>
</comment>
<organism evidence="1">
    <name type="scientific">marine sediment metagenome</name>
    <dbReference type="NCBI Taxonomy" id="412755"/>
    <lineage>
        <taxon>unclassified sequences</taxon>
        <taxon>metagenomes</taxon>
        <taxon>ecological metagenomes</taxon>
    </lineage>
</organism>
<dbReference type="InterPro" id="IPR013320">
    <property type="entry name" value="ConA-like_dom_sf"/>
</dbReference>
<gene>
    <name evidence="1" type="ORF">S01H1_20512</name>
</gene>
<feature type="non-terminal residue" evidence="1">
    <location>
        <position position="267"/>
    </location>
</feature>
<proteinExistence type="predicted"/>
<dbReference type="SUPFAM" id="SSF49899">
    <property type="entry name" value="Concanavalin A-like lectins/glucanases"/>
    <property type="match status" value="1"/>
</dbReference>
<evidence type="ECO:0008006" key="2">
    <source>
        <dbReference type="Google" id="ProtNLM"/>
    </source>
</evidence>
<name>X0U147_9ZZZZ</name>
<reference evidence="1" key="1">
    <citation type="journal article" date="2014" name="Front. Microbiol.">
        <title>High frequency of phylogenetically diverse reductive dehalogenase-homologous genes in deep subseafloor sedimentary metagenomes.</title>
        <authorList>
            <person name="Kawai M."/>
            <person name="Futagami T."/>
            <person name="Toyoda A."/>
            <person name="Takaki Y."/>
            <person name="Nishi S."/>
            <person name="Hori S."/>
            <person name="Arai W."/>
            <person name="Tsubouchi T."/>
            <person name="Morono Y."/>
            <person name="Uchiyama I."/>
            <person name="Ito T."/>
            <person name="Fujiyama A."/>
            <person name="Inagaki F."/>
            <person name="Takami H."/>
        </authorList>
    </citation>
    <scope>NUCLEOTIDE SEQUENCE</scope>
    <source>
        <strain evidence="1">Expedition CK06-06</strain>
    </source>
</reference>
<protein>
    <recommendedName>
        <fullName evidence="2">LamG-like jellyroll fold domain-containing protein</fullName>
    </recommendedName>
</protein>